<dbReference type="Pfam" id="PF01740">
    <property type="entry name" value="STAS"/>
    <property type="match status" value="1"/>
</dbReference>
<feature type="transmembrane region" description="Helical" evidence="6">
    <location>
        <begin position="211"/>
        <end position="234"/>
    </location>
</feature>
<dbReference type="InterPro" id="IPR011547">
    <property type="entry name" value="SLC26A/SulP_dom"/>
</dbReference>
<feature type="transmembrane region" description="Helical" evidence="6">
    <location>
        <begin position="172"/>
        <end position="190"/>
    </location>
</feature>
<dbReference type="AlphaFoldDB" id="A0A9P0H759"/>
<keyword evidence="2 6" id="KW-0812">Transmembrane</keyword>
<dbReference type="EMBL" id="OV725079">
    <property type="protein sequence ID" value="CAH1396617.1"/>
    <property type="molecule type" value="Genomic_DNA"/>
</dbReference>
<dbReference type="Gene3D" id="3.30.750.24">
    <property type="entry name" value="STAS domain"/>
    <property type="match status" value="1"/>
</dbReference>
<dbReference type="Pfam" id="PF00916">
    <property type="entry name" value="Sulfate_transp"/>
    <property type="match status" value="1"/>
</dbReference>
<dbReference type="SUPFAM" id="SSF52091">
    <property type="entry name" value="SpoIIaa-like"/>
    <property type="match status" value="1"/>
</dbReference>
<feature type="transmembrane region" description="Helical" evidence="6">
    <location>
        <begin position="350"/>
        <end position="369"/>
    </location>
</feature>
<protein>
    <recommendedName>
        <fullName evidence="7">STAS domain-containing protein</fullName>
    </recommendedName>
</protein>
<proteinExistence type="predicted"/>
<dbReference type="Proteomes" id="UP001152798">
    <property type="component" value="Chromosome 3"/>
</dbReference>
<feature type="transmembrane region" description="Helical" evidence="6">
    <location>
        <begin position="97"/>
        <end position="119"/>
    </location>
</feature>
<evidence type="ECO:0000256" key="2">
    <source>
        <dbReference type="ARBA" id="ARBA00022692"/>
    </source>
</evidence>
<evidence type="ECO:0000259" key="7">
    <source>
        <dbReference type="PROSITE" id="PS50801"/>
    </source>
</evidence>
<feature type="transmembrane region" description="Helical" evidence="6">
    <location>
        <begin position="58"/>
        <end position="85"/>
    </location>
</feature>
<dbReference type="PROSITE" id="PS50801">
    <property type="entry name" value="STAS"/>
    <property type="match status" value="1"/>
</dbReference>
<organism evidence="8 9">
    <name type="scientific">Nezara viridula</name>
    <name type="common">Southern green stink bug</name>
    <name type="synonym">Cimex viridulus</name>
    <dbReference type="NCBI Taxonomy" id="85310"/>
    <lineage>
        <taxon>Eukaryota</taxon>
        <taxon>Metazoa</taxon>
        <taxon>Ecdysozoa</taxon>
        <taxon>Arthropoda</taxon>
        <taxon>Hexapoda</taxon>
        <taxon>Insecta</taxon>
        <taxon>Pterygota</taxon>
        <taxon>Neoptera</taxon>
        <taxon>Paraneoptera</taxon>
        <taxon>Hemiptera</taxon>
        <taxon>Heteroptera</taxon>
        <taxon>Panheteroptera</taxon>
        <taxon>Pentatomomorpha</taxon>
        <taxon>Pentatomoidea</taxon>
        <taxon>Pentatomidae</taxon>
        <taxon>Pentatominae</taxon>
        <taxon>Nezara</taxon>
    </lineage>
</organism>
<feature type="transmembrane region" description="Helical" evidence="6">
    <location>
        <begin position="405"/>
        <end position="437"/>
    </location>
</feature>
<reference evidence="8" key="1">
    <citation type="submission" date="2022-01" db="EMBL/GenBank/DDBJ databases">
        <authorList>
            <person name="King R."/>
        </authorList>
    </citation>
    <scope>NUCLEOTIDE SEQUENCE</scope>
</reference>
<gene>
    <name evidence="8" type="ORF">NEZAVI_LOCUS6654</name>
</gene>
<accession>A0A9P0H759</accession>
<dbReference type="InterPro" id="IPR001902">
    <property type="entry name" value="SLC26A/SulP_fam"/>
</dbReference>
<keyword evidence="4 6" id="KW-0472">Membrane</keyword>
<dbReference type="OrthoDB" id="288203at2759"/>
<keyword evidence="9" id="KW-1185">Reference proteome</keyword>
<keyword evidence="3 6" id="KW-1133">Transmembrane helix</keyword>
<dbReference type="GO" id="GO:0055085">
    <property type="term" value="P:transmembrane transport"/>
    <property type="evidence" value="ECO:0007669"/>
    <property type="project" value="InterPro"/>
</dbReference>
<evidence type="ECO:0000313" key="9">
    <source>
        <dbReference type="Proteomes" id="UP001152798"/>
    </source>
</evidence>
<sequence>MELMQRHFPIIRWLKKYTKEDAICDFIAGISIGLTMIPQSIAYAALAGLSPQTGLNSAFMGCMIYAFLGTIKEVVIGPSSLMALLTYEYTHKLNLDFVVLLCYLCGIVEFVMGVFRLGFLVEFISAPVVSGFTTATSVIIVVSQLKGLIGINFESNGFVDNLYQIFIHLHNLRWGDTILGVFCVIILLIMRKAKELNVPETWKYVNFVKKALWLLTLGRNFLIVVATSFIAYLYKNNGYQAPFLTSKPVEGGIPSPILPPFSTQIGNKTYDLGEMVAELGTGYIIIPIIAVLANVAIAKAFVNGPVEATHEMLTLSICNVIGSCVQSMPTAGAFTRSAVASASGVRTPIAGLYSASLILMALGFLGPYFHYIPKATLSAVLIAAVVFLIDWKIFPSLWKKSWLDFSCVTVTLISCLAFGVEIGLLIGVLMGIIHLIYKASRPPLNIEPGKELVRVSGRNGLYFSATDYFNDQLQRYASGSGTVAIDCSTFSGIDFTAAKGLASLINSFQKRGQKLVLVSVPKEWKELLLCAGVKGGCIQSEPMDDIDSENTQPLLQIEEPTNTETYRHSVRETAQSA</sequence>
<dbReference type="GO" id="GO:0016020">
    <property type="term" value="C:membrane"/>
    <property type="evidence" value="ECO:0007669"/>
    <property type="project" value="UniProtKB-SubCell"/>
</dbReference>
<evidence type="ECO:0000313" key="8">
    <source>
        <dbReference type="EMBL" id="CAH1396617.1"/>
    </source>
</evidence>
<feature type="transmembrane region" description="Helical" evidence="6">
    <location>
        <begin position="282"/>
        <end position="302"/>
    </location>
</feature>
<feature type="transmembrane region" description="Helical" evidence="6">
    <location>
        <begin position="375"/>
        <end position="393"/>
    </location>
</feature>
<feature type="domain" description="STAS" evidence="7">
    <location>
        <begin position="461"/>
        <end position="577"/>
    </location>
</feature>
<dbReference type="PANTHER" id="PTHR11814">
    <property type="entry name" value="SULFATE TRANSPORTER"/>
    <property type="match status" value="1"/>
</dbReference>
<name>A0A9P0H759_NEZVI</name>
<feature type="transmembrane region" description="Helical" evidence="6">
    <location>
        <begin position="21"/>
        <end position="46"/>
    </location>
</feature>
<comment type="subcellular location">
    <subcellularLocation>
        <location evidence="1">Membrane</location>
        <topology evidence="1">Multi-pass membrane protein</topology>
    </subcellularLocation>
</comment>
<evidence type="ECO:0000256" key="6">
    <source>
        <dbReference type="SAM" id="Phobius"/>
    </source>
</evidence>
<evidence type="ECO:0000256" key="1">
    <source>
        <dbReference type="ARBA" id="ARBA00004141"/>
    </source>
</evidence>
<evidence type="ECO:0000256" key="5">
    <source>
        <dbReference type="SAM" id="MobiDB-lite"/>
    </source>
</evidence>
<evidence type="ECO:0000256" key="4">
    <source>
        <dbReference type="ARBA" id="ARBA00023136"/>
    </source>
</evidence>
<dbReference type="CDD" id="cd07042">
    <property type="entry name" value="STAS_SulP_like_sulfate_transporter"/>
    <property type="match status" value="1"/>
</dbReference>
<dbReference type="InterPro" id="IPR036513">
    <property type="entry name" value="STAS_dom_sf"/>
</dbReference>
<feature type="region of interest" description="Disordered" evidence="5">
    <location>
        <begin position="558"/>
        <end position="577"/>
    </location>
</feature>
<evidence type="ECO:0000256" key="3">
    <source>
        <dbReference type="ARBA" id="ARBA00022989"/>
    </source>
</evidence>
<dbReference type="InterPro" id="IPR002645">
    <property type="entry name" value="STAS_dom"/>
</dbReference>